<keyword evidence="8" id="KW-1185">Reference proteome</keyword>
<dbReference type="RefSeq" id="WP_041518977.1">
    <property type="nucleotide sequence ID" value="NZ_JPRK01000013.1"/>
</dbReference>
<evidence type="ECO:0000313" key="5">
    <source>
        <dbReference type="EMBL" id="KIO51850.1"/>
    </source>
</evidence>
<organism evidence="5 7">
    <name type="scientific">Flavobacterium hibernum</name>
    <dbReference type="NCBI Taxonomy" id="37752"/>
    <lineage>
        <taxon>Bacteria</taxon>
        <taxon>Pseudomonadati</taxon>
        <taxon>Bacteroidota</taxon>
        <taxon>Flavobacteriia</taxon>
        <taxon>Flavobacteriales</taxon>
        <taxon>Flavobacteriaceae</taxon>
        <taxon>Flavobacterium</taxon>
    </lineage>
</organism>
<dbReference type="InterPro" id="IPR018060">
    <property type="entry name" value="HTH_AraC"/>
</dbReference>
<keyword evidence="2" id="KW-0238">DNA-binding</keyword>
<reference evidence="6 8" key="2">
    <citation type="submission" date="2016-11" db="EMBL/GenBank/DDBJ databases">
        <title>Whole genomes of Flavobacteriaceae.</title>
        <authorList>
            <person name="Stine C."/>
            <person name="Li C."/>
            <person name="Tadesse D."/>
        </authorList>
    </citation>
    <scope>NUCLEOTIDE SEQUENCE [LARGE SCALE GENOMIC DNA]</scope>
    <source>
        <strain evidence="6 8">ATCC 51468</strain>
    </source>
</reference>
<evidence type="ECO:0000313" key="8">
    <source>
        <dbReference type="Proteomes" id="UP000198302"/>
    </source>
</evidence>
<evidence type="ECO:0000313" key="6">
    <source>
        <dbReference type="EMBL" id="OXA84274.1"/>
    </source>
</evidence>
<dbReference type="InterPro" id="IPR009057">
    <property type="entry name" value="Homeodomain-like_sf"/>
</dbReference>
<dbReference type="STRING" id="37752.IW18_16510"/>
<dbReference type="EMBL" id="MUGX01000034">
    <property type="protein sequence ID" value="OXA84274.1"/>
    <property type="molecule type" value="Genomic_DNA"/>
</dbReference>
<feature type="domain" description="HTH araC/xylS-type" evidence="4">
    <location>
        <begin position="196"/>
        <end position="294"/>
    </location>
</feature>
<dbReference type="GO" id="GO:0003700">
    <property type="term" value="F:DNA-binding transcription factor activity"/>
    <property type="evidence" value="ECO:0007669"/>
    <property type="project" value="InterPro"/>
</dbReference>
<dbReference type="PANTHER" id="PTHR43280">
    <property type="entry name" value="ARAC-FAMILY TRANSCRIPTIONAL REGULATOR"/>
    <property type="match status" value="1"/>
</dbReference>
<reference evidence="5 7" key="1">
    <citation type="submission" date="2015-01" db="EMBL/GenBank/DDBJ databases">
        <title>Genome of Flavobacterium hibernum DSM 12611.</title>
        <authorList>
            <person name="Stropko S.J."/>
            <person name="Pipes S.E."/>
            <person name="Newman J.D."/>
        </authorList>
    </citation>
    <scope>NUCLEOTIDE SEQUENCE [LARGE SCALE GENOMIC DNA]</scope>
    <source>
        <strain evidence="5 7">DSM 12611</strain>
    </source>
</reference>
<dbReference type="PRINTS" id="PR00032">
    <property type="entry name" value="HTHARAC"/>
</dbReference>
<evidence type="ECO:0000256" key="1">
    <source>
        <dbReference type="ARBA" id="ARBA00023015"/>
    </source>
</evidence>
<dbReference type="AlphaFoldDB" id="A0A0D0EKE3"/>
<dbReference type="PROSITE" id="PS01124">
    <property type="entry name" value="HTH_ARAC_FAMILY_2"/>
    <property type="match status" value="1"/>
</dbReference>
<gene>
    <name evidence="6" type="ORF">B0A73_20570</name>
    <name evidence="5" type="ORF">IW18_16510</name>
</gene>
<evidence type="ECO:0000259" key="4">
    <source>
        <dbReference type="PROSITE" id="PS01124"/>
    </source>
</evidence>
<sequence>MDNQVYNLTLEELINQVKTDLITREYVVCSMDSTNYNIELNMPHKADFFSLVLIEEGFCTYKVNDNKSRVEANDVLFSPISETFIIDHISDDYKAKYILFTTNFITQAGFNYRSNDILKSISSNPAIIINNEIALFKRLKFYLDELESLNDAENKNYYFNELIWHSFSLLIYEIDNYFRKIEIVRPTTPRGEDLTTRFFELLRENYKEHHDVQFYADSLFVTRKYLSKMIKKTMLKSSREIINHLLVTEAKILLRNYNTSVSDAATELKFSDQSVFSKFFKKHTGQTPSDYKKDDLY</sequence>
<dbReference type="Proteomes" id="UP000032061">
    <property type="component" value="Unassembled WGS sequence"/>
</dbReference>
<dbReference type="EMBL" id="JPRK01000013">
    <property type="protein sequence ID" value="KIO51850.1"/>
    <property type="molecule type" value="Genomic_DNA"/>
</dbReference>
<dbReference type="GO" id="GO:0043565">
    <property type="term" value="F:sequence-specific DNA binding"/>
    <property type="evidence" value="ECO:0007669"/>
    <property type="project" value="InterPro"/>
</dbReference>
<dbReference type="Gene3D" id="1.10.10.60">
    <property type="entry name" value="Homeodomain-like"/>
    <property type="match status" value="1"/>
</dbReference>
<comment type="caution">
    <text evidence="5">The sequence shown here is derived from an EMBL/GenBank/DDBJ whole genome shotgun (WGS) entry which is preliminary data.</text>
</comment>
<proteinExistence type="predicted"/>
<dbReference type="Proteomes" id="UP000198302">
    <property type="component" value="Unassembled WGS sequence"/>
</dbReference>
<dbReference type="Pfam" id="PF12833">
    <property type="entry name" value="HTH_18"/>
    <property type="match status" value="1"/>
</dbReference>
<dbReference type="InterPro" id="IPR020449">
    <property type="entry name" value="Tscrpt_reg_AraC-type_HTH"/>
</dbReference>
<name>A0A0D0EKE3_9FLAO</name>
<evidence type="ECO:0000313" key="7">
    <source>
        <dbReference type="Proteomes" id="UP000032061"/>
    </source>
</evidence>
<dbReference type="PANTHER" id="PTHR43280:SF32">
    <property type="entry name" value="TRANSCRIPTIONAL REGULATORY PROTEIN"/>
    <property type="match status" value="1"/>
</dbReference>
<dbReference type="OrthoDB" id="632644at2"/>
<keyword evidence="1" id="KW-0805">Transcription regulation</keyword>
<evidence type="ECO:0000256" key="2">
    <source>
        <dbReference type="ARBA" id="ARBA00023125"/>
    </source>
</evidence>
<evidence type="ECO:0000256" key="3">
    <source>
        <dbReference type="ARBA" id="ARBA00023163"/>
    </source>
</evidence>
<dbReference type="SMART" id="SM00342">
    <property type="entry name" value="HTH_ARAC"/>
    <property type="match status" value="1"/>
</dbReference>
<keyword evidence="3" id="KW-0804">Transcription</keyword>
<accession>A0A0D0EKE3</accession>
<dbReference type="SUPFAM" id="SSF46689">
    <property type="entry name" value="Homeodomain-like"/>
    <property type="match status" value="1"/>
</dbReference>
<protein>
    <submittedName>
        <fullName evidence="6">AraC family transcriptional regulator</fullName>
    </submittedName>
</protein>